<feature type="region of interest" description="Disordered" evidence="1">
    <location>
        <begin position="219"/>
        <end position="238"/>
    </location>
</feature>
<reference evidence="2" key="1">
    <citation type="journal article" date="2020" name="Front. Microbiol.">
        <title>Phenotypic and Genetic Characterization of the Cheese Ripening Yeast Geotrichum candidum.</title>
        <authorList>
            <person name="Perkins V."/>
            <person name="Vignola S."/>
            <person name="Lessard M.H."/>
            <person name="Plante P.L."/>
            <person name="Corbeil J."/>
            <person name="Dugat-Bony E."/>
            <person name="Frenette M."/>
            <person name="Labrie S."/>
        </authorList>
    </citation>
    <scope>NUCLEOTIDE SEQUENCE</scope>
    <source>
        <strain evidence="2">LMA-70</strain>
    </source>
</reference>
<evidence type="ECO:0000313" key="3">
    <source>
        <dbReference type="Proteomes" id="UP000750522"/>
    </source>
</evidence>
<accession>A0A9P5G6H3</accession>
<dbReference type="Proteomes" id="UP000750522">
    <property type="component" value="Unassembled WGS sequence"/>
</dbReference>
<feature type="compositionally biased region" description="Low complexity" evidence="1">
    <location>
        <begin position="219"/>
        <end position="233"/>
    </location>
</feature>
<sequence>MSTCTMTPQQPHKHSAYSVAPPTSNFQPLRKPTRQLSTHKAFKSSFLPLKSVLPTSYAAMYTPDVLADTTQLTAEGRPLFTQRDLVDWRKNDLRSLLIVPKLRREWNGVAPQIIEPGFRIIVLPLDASEDEIINTLVSSDIYKEHKFEHRFLVQTAQYTVQAARQRNVNQQQGRMTLPQWRNIIENYLLNLACEAQCRLDFKQTCLYLKKHKQREQEQLLRQQQEQQQQQQQQKRSTSPLLKKAILTNLMSTSPEFNKHITTSNSSSSASISAKVSLSRTEKQQIWVHVQTELYARLGLNWEADELI</sequence>
<gene>
    <name evidence="2" type="ORF">DV451_002052</name>
</gene>
<comment type="caution">
    <text evidence="2">The sequence shown here is derived from an EMBL/GenBank/DDBJ whole genome shotgun (WGS) entry which is preliminary data.</text>
</comment>
<reference evidence="2" key="2">
    <citation type="submission" date="2020-01" db="EMBL/GenBank/DDBJ databases">
        <authorList>
            <person name="Perkins V."/>
            <person name="Lessard M.-H."/>
            <person name="Dugat-Bony E."/>
            <person name="Frenette M."/>
            <person name="Labrie S."/>
        </authorList>
    </citation>
    <scope>NUCLEOTIDE SEQUENCE</scope>
    <source>
        <strain evidence="2">LMA-70</strain>
    </source>
</reference>
<proteinExistence type="predicted"/>
<organism evidence="2 3">
    <name type="scientific">Geotrichum candidum</name>
    <name type="common">Oospora lactis</name>
    <name type="synonym">Dipodascus geotrichum</name>
    <dbReference type="NCBI Taxonomy" id="1173061"/>
    <lineage>
        <taxon>Eukaryota</taxon>
        <taxon>Fungi</taxon>
        <taxon>Dikarya</taxon>
        <taxon>Ascomycota</taxon>
        <taxon>Saccharomycotina</taxon>
        <taxon>Dipodascomycetes</taxon>
        <taxon>Dipodascales</taxon>
        <taxon>Dipodascaceae</taxon>
        <taxon>Geotrichum</taxon>
    </lineage>
</organism>
<feature type="compositionally biased region" description="Polar residues" evidence="1">
    <location>
        <begin position="1"/>
        <end position="10"/>
    </location>
</feature>
<dbReference type="EMBL" id="QQZK01000034">
    <property type="protein sequence ID" value="KAF5101867.1"/>
    <property type="molecule type" value="Genomic_DNA"/>
</dbReference>
<evidence type="ECO:0000256" key="1">
    <source>
        <dbReference type="SAM" id="MobiDB-lite"/>
    </source>
</evidence>
<dbReference type="Pfam" id="PF17235">
    <property type="entry name" value="STD1"/>
    <property type="match status" value="1"/>
</dbReference>
<dbReference type="AlphaFoldDB" id="A0A9P5G6H3"/>
<evidence type="ECO:0000313" key="2">
    <source>
        <dbReference type="EMBL" id="KAF5101867.1"/>
    </source>
</evidence>
<dbReference type="InterPro" id="IPR035189">
    <property type="entry name" value="Std1/Mth1"/>
</dbReference>
<protein>
    <submittedName>
        <fullName evidence="2">Uncharacterized protein</fullName>
    </submittedName>
</protein>
<feature type="region of interest" description="Disordered" evidence="1">
    <location>
        <begin position="1"/>
        <end position="32"/>
    </location>
</feature>
<name>A0A9P5G6H3_GEOCN</name>